<keyword evidence="1" id="KW-1133">Transmembrane helix</keyword>
<dbReference type="InterPro" id="IPR025441">
    <property type="entry name" value="DUF4181"/>
</dbReference>
<dbReference type="Proteomes" id="UP000581688">
    <property type="component" value="Unassembled WGS sequence"/>
</dbReference>
<sequence>MGISTPILAVFIAISYNLLRKLLIGEEKKNILETTGKNIYRLGMGILGLVGILTVIFALDLSDDNSMKWFWSIFITLTLGFQSFMDWKFQKNSKEYIVPLIILVLGIVYIFIFI</sequence>
<keyword evidence="1" id="KW-0812">Transmembrane</keyword>
<evidence type="ECO:0000313" key="2">
    <source>
        <dbReference type="EMBL" id="MBB6451714.1"/>
    </source>
</evidence>
<evidence type="ECO:0000313" key="3">
    <source>
        <dbReference type="Proteomes" id="UP000581688"/>
    </source>
</evidence>
<keyword evidence="1" id="KW-0472">Membrane</keyword>
<comment type="caution">
    <text evidence="2">The sequence shown here is derived from an EMBL/GenBank/DDBJ whole genome shotgun (WGS) entry which is preliminary data.</text>
</comment>
<dbReference type="RefSeq" id="WP_174496333.1">
    <property type="nucleotide sequence ID" value="NZ_CADDWK010000007.1"/>
</dbReference>
<feature type="transmembrane region" description="Helical" evidence="1">
    <location>
        <begin position="96"/>
        <end position="113"/>
    </location>
</feature>
<gene>
    <name evidence="2" type="ORF">HNQ94_000135</name>
</gene>
<evidence type="ECO:0000256" key="1">
    <source>
        <dbReference type="SAM" id="Phobius"/>
    </source>
</evidence>
<protein>
    <recommendedName>
        <fullName evidence="4">DUF4181 domain-containing protein</fullName>
    </recommendedName>
</protein>
<organism evidence="2 3">
    <name type="scientific">Salirhabdus euzebyi</name>
    <dbReference type="NCBI Taxonomy" id="394506"/>
    <lineage>
        <taxon>Bacteria</taxon>
        <taxon>Bacillati</taxon>
        <taxon>Bacillota</taxon>
        <taxon>Bacilli</taxon>
        <taxon>Bacillales</taxon>
        <taxon>Bacillaceae</taxon>
        <taxon>Salirhabdus</taxon>
    </lineage>
</organism>
<accession>A0A841PVG4</accession>
<feature type="transmembrane region" description="Helical" evidence="1">
    <location>
        <begin position="44"/>
        <end position="62"/>
    </location>
</feature>
<dbReference type="EMBL" id="JACHGH010000001">
    <property type="protein sequence ID" value="MBB6451714.1"/>
    <property type="molecule type" value="Genomic_DNA"/>
</dbReference>
<keyword evidence="3" id="KW-1185">Reference proteome</keyword>
<reference evidence="2 3" key="1">
    <citation type="submission" date="2020-08" db="EMBL/GenBank/DDBJ databases">
        <title>Genomic Encyclopedia of Type Strains, Phase IV (KMG-IV): sequencing the most valuable type-strain genomes for metagenomic binning, comparative biology and taxonomic classification.</title>
        <authorList>
            <person name="Goeker M."/>
        </authorList>
    </citation>
    <scope>NUCLEOTIDE SEQUENCE [LARGE SCALE GENOMIC DNA]</scope>
    <source>
        <strain evidence="2 3">DSM 19612</strain>
    </source>
</reference>
<feature type="transmembrane region" description="Helical" evidence="1">
    <location>
        <begin position="6"/>
        <end position="23"/>
    </location>
</feature>
<dbReference type="Pfam" id="PF13789">
    <property type="entry name" value="DUF4181"/>
    <property type="match status" value="1"/>
</dbReference>
<evidence type="ECO:0008006" key="4">
    <source>
        <dbReference type="Google" id="ProtNLM"/>
    </source>
</evidence>
<proteinExistence type="predicted"/>
<name>A0A841PVG4_9BACI</name>
<dbReference type="AlphaFoldDB" id="A0A841PVG4"/>
<feature type="transmembrane region" description="Helical" evidence="1">
    <location>
        <begin position="68"/>
        <end position="84"/>
    </location>
</feature>